<dbReference type="AlphaFoldDB" id="A0A1H7MME9"/>
<evidence type="ECO:0000259" key="2">
    <source>
        <dbReference type="Pfam" id="PF07944"/>
    </source>
</evidence>
<evidence type="ECO:0000259" key="5">
    <source>
        <dbReference type="Pfam" id="PF20736"/>
    </source>
</evidence>
<dbReference type="RefSeq" id="WP_093323079.1">
    <property type="nucleotide sequence ID" value="NZ_FOAF01000001.1"/>
</dbReference>
<dbReference type="PANTHER" id="PTHR31151">
    <property type="entry name" value="PROLINE-TRNA LIGASE (DUF1680)"/>
    <property type="match status" value="1"/>
</dbReference>
<evidence type="ECO:0000259" key="3">
    <source>
        <dbReference type="Pfam" id="PF16375"/>
    </source>
</evidence>
<dbReference type="Pfam" id="PF20736">
    <property type="entry name" value="Glyco_hydro127M"/>
    <property type="match status" value="1"/>
</dbReference>
<name>A0A1H7MME9_OLID1</name>
<feature type="chain" id="PRO_5011783213" evidence="1">
    <location>
        <begin position="20"/>
        <end position="794"/>
    </location>
</feature>
<evidence type="ECO:0000256" key="1">
    <source>
        <dbReference type="SAM" id="SignalP"/>
    </source>
</evidence>
<organism evidence="6 7">
    <name type="scientific">Olivibacter domesticus</name>
    <name type="common">Pseudosphingobacterium domesticum</name>
    <dbReference type="NCBI Taxonomy" id="407022"/>
    <lineage>
        <taxon>Bacteria</taxon>
        <taxon>Pseudomonadati</taxon>
        <taxon>Bacteroidota</taxon>
        <taxon>Sphingobacteriia</taxon>
        <taxon>Sphingobacteriales</taxon>
        <taxon>Sphingobacteriaceae</taxon>
        <taxon>Olivibacter</taxon>
    </lineage>
</organism>
<feature type="signal peptide" evidence="1">
    <location>
        <begin position="1"/>
        <end position="19"/>
    </location>
</feature>
<evidence type="ECO:0000259" key="4">
    <source>
        <dbReference type="Pfam" id="PF20620"/>
    </source>
</evidence>
<accession>A0A1H7MME9</accession>
<feature type="domain" description="DUF4986" evidence="3">
    <location>
        <begin position="547"/>
        <end position="629"/>
    </location>
</feature>
<sequence length="794" mass="89808">MKKASVLIILFIACLRIHAQDKEGMEYFPLWTVRLLEGPFKHAEELDKKYLLELNPDRLLAPFLREAGLPQKAESYGNWENTGLDGHIGGHYLSALALMYASTGDVAIRERLSYMVHELNRCQQANGDGYLGGVPGGKVMWKELAAGKIKAGSFDLNGKWVPLYNIHKTYAGLRDAYLHAGDKTAKDMLIKMADWAVVLVSQLSEEQIQEILKSEHGGLNEIFADVYAITGNEKYLKLAHQFSHQQILAPLLENKDQLTGLHANTQIPKVLGFKRIADLENNEAWANAAQFFWETVVKNRSVSIGGNSVGEHFNPVDDFSKMLNSVEGPETCNSYNMLKLSKMLYQSSHDEKYIAFYERVLYNHILSTQNPNTGGFVYFTPMRPGHYRVYSQPQTSFWCCVGSGLENHAKYGEMIYAHQGNNLYVNLFIPSALQWDEKGVSIKQETSFPDESKTTLTVSPNKEAKFTIFLRYPQWVNRGDFNVTINGTPYPIKQTPGSYVALERTWRKGDKIIVEMPMQLSAEQLLGNSPNYTFLYGPIALAAKTDTADQLGLFADDSRGGHIAKGKQIPLQEMPLLVSNPDSMLSLLRPIDGKPLTFHLKGLAPKKFANGMELTPFFRVAESRYILYWPQATTDKAKTLFLRMEEEERKMQAMERITLDKVICGEQQPESDHTFQSEDSWTGYDNGLHWRQTKSWFSYQFINKSRQAKYLYVQSLKSSNDGHYDVMINGKRMEVSAESAKQVGELAIHCYPLPRDLSTTVALEIKFVAVKGSVTSKITQVRLTDRLLITDKDG</sequence>
<dbReference type="STRING" id="407022.SAMN05661044_02054"/>
<dbReference type="Proteomes" id="UP000199421">
    <property type="component" value="Unassembled WGS sequence"/>
</dbReference>
<proteinExistence type="predicted"/>
<dbReference type="InterPro" id="IPR032275">
    <property type="entry name" value="DUF4986"/>
</dbReference>
<protein>
    <submittedName>
        <fullName evidence="6">Uncharacterized protein</fullName>
    </submittedName>
</protein>
<feature type="domain" description="Non-reducing end beta-L-arabinofuranosidase-like GH127 catalytic" evidence="2">
    <location>
        <begin position="33"/>
        <end position="413"/>
    </location>
</feature>
<reference evidence="7" key="1">
    <citation type="submission" date="2016-10" db="EMBL/GenBank/DDBJ databases">
        <authorList>
            <person name="Varghese N."/>
            <person name="Submissions S."/>
        </authorList>
    </citation>
    <scope>NUCLEOTIDE SEQUENCE [LARGE SCALE GENOMIC DNA]</scope>
    <source>
        <strain evidence="7">DSM 18733</strain>
    </source>
</reference>
<dbReference type="PANTHER" id="PTHR31151:SF0">
    <property type="entry name" value="PROLINE-TRNA LIGASE (DUF1680)"/>
    <property type="match status" value="1"/>
</dbReference>
<evidence type="ECO:0000313" key="6">
    <source>
        <dbReference type="EMBL" id="SEL12038.1"/>
    </source>
</evidence>
<dbReference type="Pfam" id="PF20620">
    <property type="entry name" value="DUF6805"/>
    <property type="match status" value="1"/>
</dbReference>
<dbReference type="GO" id="GO:0005975">
    <property type="term" value="P:carbohydrate metabolic process"/>
    <property type="evidence" value="ECO:0007669"/>
    <property type="project" value="InterPro"/>
</dbReference>
<dbReference type="InterPro" id="IPR012878">
    <property type="entry name" value="Beta-AFase-like_GH127_cat"/>
</dbReference>
<gene>
    <name evidence="6" type="ORF">SAMN05661044_02054</name>
</gene>
<evidence type="ECO:0000313" key="7">
    <source>
        <dbReference type="Proteomes" id="UP000199421"/>
    </source>
</evidence>
<keyword evidence="7" id="KW-1185">Reference proteome</keyword>
<dbReference type="InterPro" id="IPR008928">
    <property type="entry name" value="6-hairpin_glycosidase_sf"/>
</dbReference>
<feature type="domain" description="Non-reducing end beta-L-arabinofuranosidase-like GH127 middle" evidence="5">
    <location>
        <begin position="423"/>
        <end position="518"/>
    </location>
</feature>
<dbReference type="Pfam" id="PF16375">
    <property type="entry name" value="DUF4986"/>
    <property type="match status" value="1"/>
</dbReference>
<dbReference type="InterPro" id="IPR049046">
    <property type="entry name" value="Beta-AFase-like_GH127_middle"/>
</dbReference>
<feature type="domain" description="Glycoside hydrolase GH146 substrate-binding" evidence="4">
    <location>
        <begin position="653"/>
        <end position="783"/>
    </location>
</feature>
<dbReference type="SUPFAM" id="SSF48208">
    <property type="entry name" value="Six-hairpin glycosidases"/>
    <property type="match status" value="1"/>
</dbReference>
<dbReference type="EMBL" id="FOAF01000001">
    <property type="protein sequence ID" value="SEL12038.1"/>
    <property type="molecule type" value="Genomic_DNA"/>
</dbReference>
<dbReference type="OrthoDB" id="9757939at2"/>
<dbReference type="InterPro" id="IPR046544">
    <property type="entry name" value="GH146_SB_dom"/>
</dbReference>
<keyword evidence="1" id="KW-0732">Signal</keyword>
<dbReference type="Pfam" id="PF07944">
    <property type="entry name" value="Beta-AFase-like_GH127_cat"/>
    <property type="match status" value="1"/>
</dbReference>